<evidence type="ECO:0000313" key="2">
    <source>
        <dbReference type="EMBL" id="ESO99033.1"/>
    </source>
</evidence>
<dbReference type="InterPro" id="IPR036508">
    <property type="entry name" value="Chitin-bd_dom_sf"/>
</dbReference>
<dbReference type="SUPFAM" id="SSF57625">
    <property type="entry name" value="Invertebrate chitin-binding proteins"/>
    <property type="match status" value="1"/>
</dbReference>
<dbReference type="EMBL" id="KB201194">
    <property type="protein sequence ID" value="ESO99033.1"/>
    <property type="molecule type" value="Genomic_DNA"/>
</dbReference>
<dbReference type="AlphaFoldDB" id="V4A545"/>
<sequence>MEADCGHIYTRLHAHEKARKLDFSPTRKREKRREKRRKGEVFAVMPIDIECSVSNGLVPNMTSCRDFILCINGKMVRRIPCANGLLFDTTIGMCNYEHVVSCGERPMQGFQKCYVVKVNVTIIVENSITEPKFTLKTSVYAQRQPLYYFLLMAAGKDSRFSFNTTKIDDYGEFVLSFNGLVGSEKIFTVWIPSDRRDTGIKQGIHEFYPEDKEVITYKYYSFSDGLNDENFPYPNVDNIVK</sequence>
<gene>
    <name evidence="2" type="ORF">LOTGIDRAFT_238959</name>
</gene>
<protein>
    <recommendedName>
        <fullName evidence="1">Chitin-binding type-2 domain-containing protein</fullName>
    </recommendedName>
</protein>
<evidence type="ECO:0000313" key="3">
    <source>
        <dbReference type="Proteomes" id="UP000030746"/>
    </source>
</evidence>
<reference evidence="2 3" key="1">
    <citation type="journal article" date="2013" name="Nature">
        <title>Insights into bilaterian evolution from three spiralian genomes.</title>
        <authorList>
            <person name="Simakov O."/>
            <person name="Marletaz F."/>
            <person name="Cho S.J."/>
            <person name="Edsinger-Gonzales E."/>
            <person name="Havlak P."/>
            <person name="Hellsten U."/>
            <person name="Kuo D.H."/>
            <person name="Larsson T."/>
            <person name="Lv J."/>
            <person name="Arendt D."/>
            <person name="Savage R."/>
            <person name="Osoegawa K."/>
            <person name="de Jong P."/>
            <person name="Grimwood J."/>
            <person name="Chapman J.A."/>
            <person name="Shapiro H."/>
            <person name="Aerts A."/>
            <person name="Otillar R.P."/>
            <person name="Terry A.Y."/>
            <person name="Boore J.L."/>
            <person name="Grigoriev I.V."/>
            <person name="Lindberg D.R."/>
            <person name="Seaver E.C."/>
            <person name="Weisblat D.A."/>
            <person name="Putnam N.H."/>
            <person name="Rokhsar D.S."/>
        </authorList>
    </citation>
    <scope>NUCLEOTIDE SEQUENCE [LARGE SCALE GENOMIC DNA]</scope>
</reference>
<accession>V4A545</accession>
<dbReference type="GO" id="GO:0005576">
    <property type="term" value="C:extracellular region"/>
    <property type="evidence" value="ECO:0007669"/>
    <property type="project" value="InterPro"/>
</dbReference>
<dbReference type="GeneID" id="20250907"/>
<dbReference type="Proteomes" id="UP000030746">
    <property type="component" value="Unassembled WGS sequence"/>
</dbReference>
<dbReference type="HOGENOM" id="CLU_1152851_0_0_1"/>
<dbReference type="RefSeq" id="XP_009050313.1">
    <property type="nucleotide sequence ID" value="XM_009052065.1"/>
</dbReference>
<dbReference type="OMA" id="NDQVEPR"/>
<dbReference type="Gene3D" id="2.170.130.30">
    <property type="match status" value="1"/>
</dbReference>
<feature type="domain" description="Chitin-binding type-2" evidence="1">
    <location>
        <begin position="48"/>
        <end position="104"/>
    </location>
</feature>
<dbReference type="KEGG" id="lgi:LOTGIDRAFT_238959"/>
<name>V4A545_LOTGI</name>
<keyword evidence="3" id="KW-1185">Reference proteome</keyword>
<dbReference type="OrthoDB" id="6020543at2759"/>
<dbReference type="GO" id="GO:0008061">
    <property type="term" value="F:chitin binding"/>
    <property type="evidence" value="ECO:0007669"/>
    <property type="project" value="InterPro"/>
</dbReference>
<dbReference type="PROSITE" id="PS50940">
    <property type="entry name" value="CHIT_BIND_II"/>
    <property type="match status" value="1"/>
</dbReference>
<dbReference type="InterPro" id="IPR002557">
    <property type="entry name" value="Chitin-bd_dom"/>
</dbReference>
<dbReference type="CTD" id="20250907"/>
<dbReference type="Pfam" id="PF01607">
    <property type="entry name" value="CBM_14"/>
    <property type="match status" value="1"/>
</dbReference>
<organism evidence="2 3">
    <name type="scientific">Lottia gigantea</name>
    <name type="common">Giant owl limpet</name>
    <dbReference type="NCBI Taxonomy" id="225164"/>
    <lineage>
        <taxon>Eukaryota</taxon>
        <taxon>Metazoa</taxon>
        <taxon>Spiralia</taxon>
        <taxon>Lophotrochozoa</taxon>
        <taxon>Mollusca</taxon>
        <taxon>Gastropoda</taxon>
        <taxon>Patellogastropoda</taxon>
        <taxon>Lottioidea</taxon>
        <taxon>Lottiidae</taxon>
        <taxon>Lottia</taxon>
    </lineage>
</organism>
<evidence type="ECO:0000259" key="1">
    <source>
        <dbReference type="PROSITE" id="PS50940"/>
    </source>
</evidence>
<proteinExistence type="predicted"/>
<dbReference type="Gene3D" id="2.170.140.10">
    <property type="entry name" value="Chitin binding domain"/>
    <property type="match status" value="1"/>
</dbReference>
<dbReference type="SMART" id="SM00494">
    <property type="entry name" value="ChtBD2"/>
    <property type="match status" value="1"/>
</dbReference>